<protein>
    <recommendedName>
        <fullName evidence="1">non-specific serine/threonine protein kinase</fullName>
        <ecNumber evidence="1">2.7.11.1</ecNumber>
    </recommendedName>
</protein>
<sequence>MGTNEARLLTGIPELDSVLRGGLLKGRIHLVEGRPGTGKTTLGLRFLMEGAQSGARCLYITLSETRAELLATARNHGWSLDGVQIEELAPIDEGEHEEQTILLPSDTELSRLVHKILELVKQHNPERLVIDSMAEIRLVAHDGLHYRRQVVTLRNALGKLGPTVLLLDDLTSDVREFELQSAVHGAICLEMRERTFGSARRVMRVAKLRGGDFQSGWHDFAITAGEVLVFPSLIAEEHHRAYEEIEVASGVPELDQLMGGGLSYGTSTMILGPSGVGKSTLALQYAMSLVRSGEKVAYFTFDESELTLRSRMVSHMAEDEGRDEPRGFFINRINPSRISPGAFIWRVRRHVEDHGVRLVIIDSINSYLDVIREERALLLQMNELFSYLSNMGVMSIIVGAHSANLDTSREPDALTIITDNMISLRFYERGGVVHKAISVIKKRHGRHSHDICAFRLNEDGVEVGQRIDVTEGLMTGVAGDAAIGAPLQR</sequence>
<dbReference type="PANTHER" id="PTHR42926">
    <property type="match status" value="1"/>
</dbReference>
<dbReference type="Pfam" id="PF06745">
    <property type="entry name" value="ATPase"/>
    <property type="match status" value="2"/>
</dbReference>
<dbReference type="EMBL" id="JAJHPV010000013">
    <property type="protein sequence ID" value="MCC6071160.1"/>
    <property type="molecule type" value="Genomic_DNA"/>
</dbReference>
<name>A0ABS8IRX3_9BURK</name>
<feature type="domain" description="KaiC" evidence="7">
    <location>
        <begin position="6"/>
        <end position="243"/>
    </location>
</feature>
<evidence type="ECO:0000256" key="6">
    <source>
        <dbReference type="ARBA" id="ARBA00022801"/>
    </source>
</evidence>
<evidence type="ECO:0000256" key="4">
    <source>
        <dbReference type="ARBA" id="ARBA00022737"/>
    </source>
</evidence>
<dbReference type="EC" id="2.7.11.1" evidence="1"/>
<evidence type="ECO:0000256" key="2">
    <source>
        <dbReference type="ARBA" id="ARBA00022553"/>
    </source>
</evidence>
<proteinExistence type="predicted"/>
<keyword evidence="4" id="KW-0677">Repeat</keyword>
<keyword evidence="9" id="KW-1185">Reference proteome</keyword>
<accession>A0ABS8IRX3</accession>
<feature type="domain" description="KaiC" evidence="7">
    <location>
        <begin position="245"/>
        <end position="480"/>
    </location>
</feature>
<keyword evidence="5" id="KW-0418">Kinase</keyword>
<dbReference type="PIRSF" id="PIRSF039117">
    <property type="entry name" value="KaiC"/>
    <property type="match status" value="1"/>
</dbReference>
<dbReference type="Proteomes" id="UP001198701">
    <property type="component" value="Unassembled WGS sequence"/>
</dbReference>
<dbReference type="InterPro" id="IPR051347">
    <property type="entry name" value="Circadian_clock_KaiC-rel"/>
</dbReference>
<evidence type="ECO:0000259" key="7">
    <source>
        <dbReference type="PROSITE" id="PS51146"/>
    </source>
</evidence>
<dbReference type="InterPro" id="IPR030665">
    <property type="entry name" value="KaiC"/>
</dbReference>
<dbReference type="InterPro" id="IPR010624">
    <property type="entry name" value="KaiC_dom"/>
</dbReference>
<evidence type="ECO:0000313" key="8">
    <source>
        <dbReference type="EMBL" id="MCC6071160.1"/>
    </source>
</evidence>
<organism evidence="8 9">
    <name type="scientific">Massilia agrisoli</name>
    <dbReference type="NCBI Taxonomy" id="2892444"/>
    <lineage>
        <taxon>Bacteria</taxon>
        <taxon>Pseudomonadati</taxon>
        <taxon>Pseudomonadota</taxon>
        <taxon>Betaproteobacteria</taxon>
        <taxon>Burkholderiales</taxon>
        <taxon>Oxalobacteraceae</taxon>
        <taxon>Telluria group</taxon>
        <taxon>Massilia</taxon>
    </lineage>
</organism>
<keyword evidence="6" id="KW-0378">Hydrolase</keyword>
<dbReference type="InterPro" id="IPR027417">
    <property type="entry name" value="P-loop_NTPase"/>
</dbReference>
<dbReference type="Gene3D" id="3.40.50.300">
    <property type="entry name" value="P-loop containing nucleotide triphosphate hydrolases"/>
    <property type="match status" value="2"/>
</dbReference>
<dbReference type="InterPro" id="IPR003593">
    <property type="entry name" value="AAA+_ATPase"/>
</dbReference>
<evidence type="ECO:0000256" key="5">
    <source>
        <dbReference type="ARBA" id="ARBA00022777"/>
    </source>
</evidence>
<dbReference type="PROSITE" id="PS51146">
    <property type="entry name" value="KAIC"/>
    <property type="match status" value="2"/>
</dbReference>
<dbReference type="RefSeq" id="WP_229432085.1">
    <property type="nucleotide sequence ID" value="NZ_JAJHPV010000013.1"/>
</dbReference>
<comment type="caution">
    <text evidence="8">The sequence shown here is derived from an EMBL/GenBank/DDBJ whole genome shotgun (WGS) entry which is preliminary data.</text>
</comment>
<evidence type="ECO:0000256" key="1">
    <source>
        <dbReference type="ARBA" id="ARBA00012513"/>
    </source>
</evidence>
<keyword evidence="3" id="KW-0808">Transferase</keyword>
<keyword evidence="2" id="KW-0597">Phosphoprotein</keyword>
<evidence type="ECO:0000256" key="3">
    <source>
        <dbReference type="ARBA" id="ARBA00022679"/>
    </source>
</evidence>
<dbReference type="SMART" id="SM00382">
    <property type="entry name" value="AAA"/>
    <property type="match status" value="2"/>
</dbReference>
<dbReference type="PANTHER" id="PTHR42926:SF1">
    <property type="entry name" value="CIRCADIAN CLOCK OSCILLATOR PROTEIN KAIC 1"/>
    <property type="match status" value="1"/>
</dbReference>
<reference evidence="8 9" key="1">
    <citation type="submission" date="2021-11" db="EMBL/GenBank/DDBJ databases">
        <authorList>
            <person name="Huq M.A."/>
        </authorList>
    </citation>
    <scope>NUCLEOTIDE SEQUENCE [LARGE SCALE GENOMIC DNA]</scope>
    <source>
        <strain evidence="8 9">MAHUQ-52</strain>
    </source>
</reference>
<gene>
    <name evidence="8" type="ORF">LMJ30_09355</name>
</gene>
<dbReference type="SUPFAM" id="SSF52540">
    <property type="entry name" value="P-loop containing nucleoside triphosphate hydrolases"/>
    <property type="match status" value="2"/>
</dbReference>
<evidence type="ECO:0000313" key="9">
    <source>
        <dbReference type="Proteomes" id="UP001198701"/>
    </source>
</evidence>
<dbReference type="InterPro" id="IPR014774">
    <property type="entry name" value="KaiC-like_dom"/>
</dbReference>